<keyword evidence="2" id="KW-0472">Membrane</keyword>
<proteinExistence type="predicted"/>
<protein>
    <submittedName>
        <fullName evidence="3">Uncharacterized protein</fullName>
    </submittedName>
</protein>
<dbReference type="AlphaFoldDB" id="A0A0F9FUA7"/>
<feature type="transmembrane region" description="Helical" evidence="2">
    <location>
        <begin position="494"/>
        <end position="521"/>
    </location>
</feature>
<comment type="caution">
    <text evidence="3">The sequence shown here is derived from an EMBL/GenBank/DDBJ whole genome shotgun (WGS) entry which is preliminary data.</text>
</comment>
<keyword evidence="2" id="KW-0812">Transmembrane</keyword>
<accession>A0A0F9FUA7</accession>
<keyword evidence="2" id="KW-1133">Transmembrane helix</keyword>
<dbReference type="InterPro" id="IPR008979">
    <property type="entry name" value="Galactose-bd-like_sf"/>
</dbReference>
<feature type="compositionally biased region" description="Acidic residues" evidence="1">
    <location>
        <begin position="447"/>
        <end position="457"/>
    </location>
</feature>
<evidence type="ECO:0000256" key="1">
    <source>
        <dbReference type="SAM" id="MobiDB-lite"/>
    </source>
</evidence>
<gene>
    <name evidence="3" type="ORF">LCGC14_1908840</name>
</gene>
<evidence type="ECO:0000256" key="2">
    <source>
        <dbReference type="SAM" id="Phobius"/>
    </source>
</evidence>
<evidence type="ECO:0000313" key="3">
    <source>
        <dbReference type="EMBL" id="KKL90024.1"/>
    </source>
</evidence>
<sequence length="540" mass="60007">MKRYPIAVMPLLAVLVASASALADDGKTLVLNDYETDADVKAWEINSGAARLVDEGSSHGKRALEITFDPKGRYQPGYMTWRRVRRDWSAYDALVLDVFNPTDKPVAGYVLIGDQAWRDKGNTYWNRHNAGRTFGPGRTRWVIPVRGLYRGEAGSRNNDIKRNIDPDRIVRLDFGFGRRGGTGRIIIDHLRLVKAGRPEGVWAMDFGPPSQPVMLGWTGVANDTRFTKRRGFGWLDTPWKGAARDTTFGTMLLRDFCEARGYPFRVAVGAGRYRVTVFYENSGYWGGEQALPAWRTIAVNGQAVWKETRPDGPAHALYRFEMVEPVGVDLWDTYMAPELAKPVVFEVDADRNGLVFRFDADKPWGSKIAAMAIYRADDAAGGKWLAGQIESLADEFRSKAVCLDPPEPKWRVPPDWKDAPLVAWPVRIEQTIVPTSVPPAGAAAPENADDADDDEQPALDAATAAPSPPPPVKEERRPPRWCWWCRRCWKVASIALALACLAAQAYLLATLLASGMGLAMIRRRRGRRAQAGSAEDELAP</sequence>
<dbReference type="EMBL" id="LAZR01020125">
    <property type="protein sequence ID" value="KKL90024.1"/>
    <property type="molecule type" value="Genomic_DNA"/>
</dbReference>
<dbReference type="Gene3D" id="2.60.120.430">
    <property type="entry name" value="Galactose-binding lectin"/>
    <property type="match status" value="2"/>
</dbReference>
<reference evidence="3" key="1">
    <citation type="journal article" date="2015" name="Nature">
        <title>Complex archaea that bridge the gap between prokaryotes and eukaryotes.</title>
        <authorList>
            <person name="Spang A."/>
            <person name="Saw J.H."/>
            <person name="Jorgensen S.L."/>
            <person name="Zaremba-Niedzwiedzka K."/>
            <person name="Martijn J."/>
            <person name="Lind A.E."/>
            <person name="van Eijk R."/>
            <person name="Schleper C."/>
            <person name="Guy L."/>
            <person name="Ettema T.J."/>
        </authorList>
    </citation>
    <scope>NUCLEOTIDE SEQUENCE</scope>
</reference>
<organism evidence="3">
    <name type="scientific">marine sediment metagenome</name>
    <dbReference type="NCBI Taxonomy" id="412755"/>
    <lineage>
        <taxon>unclassified sequences</taxon>
        <taxon>metagenomes</taxon>
        <taxon>ecological metagenomes</taxon>
    </lineage>
</organism>
<feature type="region of interest" description="Disordered" evidence="1">
    <location>
        <begin position="435"/>
        <end position="477"/>
    </location>
</feature>
<name>A0A0F9FUA7_9ZZZZ</name>
<dbReference type="SUPFAM" id="SSF49785">
    <property type="entry name" value="Galactose-binding domain-like"/>
    <property type="match status" value="2"/>
</dbReference>